<dbReference type="EMBL" id="OW152823">
    <property type="protein sequence ID" value="CAH2039763.1"/>
    <property type="molecule type" value="Genomic_DNA"/>
</dbReference>
<keyword evidence="2" id="KW-1185">Reference proteome</keyword>
<gene>
    <name evidence="1" type="ORF">IPOD504_LOCUS1961</name>
</gene>
<name>A0ABN8HUD0_9NEOP</name>
<organism evidence="1 2">
    <name type="scientific">Iphiclides podalirius</name>
    <name type="common">scarce swallowtail</name>
    <dbReference type="NCBI Taxonomy" id="110791"/>
    <lineage>
        <taxon>Eukaryota</taxon>
        <taxon>Metazoa</taxon>
        <taxon>Ecdysozoa</taxon>
        <taxon>Arthropoda</taxon>
        <taxon>Hexapoda</taxon>
        <taxon>Insecta</taxon>
        <taxon>Pterygota</taxon>
        <taxon>Neoptera</taxon>
        <taxon>Endopterygota</taxon>
        <taxon>Lepidoptera</taxon>
        <taxon>Glossata</taxon>
        <taxon>Ditrysia</taxon>
        <taxon>Papilionoidea</taxon>
        <taxon>Papilionidae</taxon>
        <taxon>Papilioninae</taxon>
        <taxon>Iphiclides</taxon>
    </lineage>
</organism>
<feature type="non-terminal residue" evidence="1">
    <location>
        <position position="1"/>
    </location>
</feature>
<proteinExistence type="predicted"/>
<protein>
    <submittedName>
        <fullName evidence="1">Uncharacterized protein</fullName>
    </submittedName>
</protein>
<accession>A0ABN8HUD0</accession>
<evidence type="ECO:0000313" key="2">
    <source>
        <dbReference type="Proteomes" id="UP000837857"/>
    </source>
</evidence>
<sequence>MGRVEGTPRWNPIDMGAKYESIGVGWWELRSRLAAIGRRALGGAGGCARALRGPARELKRPRVRNKTMRAPKSGRYRALMAEWTRRTKCRFIESSPPLKR</sequence>
<evidence type="ECO:0000313" key="1">
    <source>
        <dbReference type="EMBL" id="CAH2039763.1"/>
    </source>
</evidence>
<dbReference type="Proteomes" id="UP000837857">
    <property type="component" value="Chromosome 11"/>
</dbReference>
<reference evidence="1" key="1">
    <citation type="submission" date="2022-03" db="EMBL/GenBank/DDBJ databases">
        <authorList>
            <person name="Martin H S."/>
        </authorList>
    </citation>
    <scope>NUCLEOTIDE SEQUENCE</scope>
</reference>